<keyword evidence="2 5" id="KW-0808">Transferase</keyword>
<sequence length="381" mass="40631">MVAVLHVVQPTTGGAAAYVAAAAAEQRARSWRVAVAAPGTGWLAETLARHGVPLLPWAVTRDLGAATVREALQLARLVRAFRPDVVHLHCAKAGLTGRIALRGALPTLFQPHGWSWLAATGAQSHLALGWERFATRWTGTVVCVSDGEARLGRRSGIGGRFAVVRNGVDLTRFRLDGMSKEHARAMVGVAPEVPLVVCVGRICRQKGQDLLLAEWRRVLALRPDAWLVLAGPLDGTRPPGARGVHLVGEVSDVRPWLYAADVVVQPSRWEGLPFSALEALACGRPVVASDVDGLAEVVRPGTGAAVATAAIGHEILRLLADPARAEAEGRAGARLVRREFDVRETFARLAEVTENAARSANPCVGHREPHPLERGPRPTAV</sequence>
<gene>
    <name evidence="5" type="ORF">GCM10010178_04100</name>
</gene>
<keyword evidence="6" id="KW-1185">Reference proteome</keyword>
<proteinExistence type="predicted"/>
<dbReference type="RefSeq" id="WP_189251754.1">
    <property type="nucleotide sequence ID" value="NZ_BMRE01000001.1"/>
</dbReference>
<reference evidence="6" key="1">
    <citation type="journal article" date="2019" name="Int. J. Syst. Evol. Microbiol.">
        <title>The Global Catalogue of Microorganisms (GCM) 10K type strain sequencing project: providing services to taxonomists for standard genome sequencing and annotation.</title>
        <authorList>
            <consortium name="The Broad Institute Genomics Platform"/>
            <consortium name="The Broad Institute Genome Sequencing Center for Infectious Disease"/>
            <person name="Wu L."/>
            <person name="Ma J."/>
        </authorList>
    </citation>
    <scope>NUCLEOTIDE SEQUENCE [LARGE SCALE GENOMIC DNA]</scope>
    <source>
        <strain evidence="6">JCM 3296</strain>
    </source>
</reference>
<feature type="domain" description="Glycosyltransferase subfamily 4-like N-terminal" evidence="4">
    <location>
        <begin position="13"/>
        <end position="172"/>
    </location>
</feature>
<dbReference type="InterPro" id="IPR050194">
    <property type="entry name" value="Glycosyltransferase_grp1"/>
</dbReference>
<keyword evidence="1" id="KW-0328">Glycosyltransferase</keyword>
<protein>
    <submittedName>
        <fullName evidence="5">Glycosyl transferase family 1</fullName>
    </submittedName>
</protein>
<organism evidence="5 6">
    <name type="scientific">Lentzea flava</name>
    <dbReference type="NCBI Taxonomy" id="103732"/>
    <lineage>
        <taxon>Bacteria</taxon>
        <taxon>Bacillati</taxon>
        <taxon>Actinomycetota</taxon>
        <taxon>Actinomycetes</taxon>
        <taxon>Pseudonocardiales</taxon>
        <taxon>Pseudonocardiaceae</taxon>
        <taxon>Lentzea</taxon>
    </lineage>
</organism>
<dbReference type="SUPFAM" id="SSF53756">
    <property type="entry name" value="UDP-Glycosyltransferase/glycogen phosphorylase"/>
    <property type="match status" value="1"/>
</dbReference>
<dbReference type="Pfam" id="PF13692">
    <property type="entry name" value="Glyco_trans_1_4"/>
    <property type="match status" value="1"/>
</dbReference>
<accession>A0ABQ2UCT2</accession>
<dbReference type="Proteomes" id="UP000649573">
    <property type="component" value="Unassembled WGS sequence"/>
</dbReference>
<evidence type="ECO:0000256" key="3">
    <source>
        <dbReference type="SAM" id="MobiDB-lite"/>
    </source>
</evidence>
<feature type="compositionally biased region" description="Basic and acidic residues" evidence="3">
    <location>
        <begin position="365"/>
        <end position="381"/>
    </location>
</feature>
<feature type="region of interest" description="Disordered" evidence="3">
    <location>
        <begin position="360"/>
        <end position="381"/>
    </location>
</feature>
<evidence type="ECO:0000259" key="4">
    <source>
        <dbReference type="Pfam" id="PF13439"/>
    </source>
</evidence>
<dbReference type="Pfam" id="PF13439">
    <property type="entry name" value="Glyco_transf_4"/>
    <property type="match status" value="1"/>
</dbReference>
<dbReference type="Gene3D" id="3.40.50.2000">
    <property type="entry name" value="Glycogen Phosphorylase B"/>
    <property type="match status" value="2"/>
</dbReference>
<evidence type="ECO:0000313" key="6">
    <source>
        <dbReference type="Proteomes" id="UP000649573"/>
    </source>
</evidence>
<dbReference type="PANTHER" id="PTHR45947:SF3">
    <property type="entry name" value="SULFOQUINOVOSYL TRANSFERASE SQD2"/>
    <property type="match status" value="1"/>
</dbReference>
<dbReference type="InterPro" id="IPR028098">
    <property type="entry name" value="Glyco_trans_4-like_N"/>
</dbReference>
<evidence type="ECO:0000256" key="1">
    <source>
        <dbReference type="ARBA" id="ARBA00022676"/>
    </source>
</evidence>
<dbReference type="GO" id="GO:0016740">
    <property type="term" value="F:transferase activity"/>
    <property type="evidence" value="ECO:0007669"/>
    <property type="project" value="UniProtKB-KW"/>
</dbReference>
<dbReference type="EMBL" id="BMRE01000001">
    <property type="protein sequence ID" value="GGU15714.1"/>
    <property type="molecule type" value="Genomic_DNA"/>
</dbReference>
<comment type="caution">
    <text evidence="5">The sequence shown here is derived from an EMBL/GenBank/DDBJ whole genome shotgun (WGS) entry which is preliminary data.</text>
</comment>
<dbReference type="PANTHER" id="PTHR45947">
    <property type="entry name" value="SULFOQUINOVOSYL TRANSFERASE SQD2"/>
    <property type="match status" value="1"/>
</dbReference>
<name>A0ABQ2UCT2_9PSEU</name>
<evidence type="ECO:0000313" key="5">
    <source>
        <dbReference type="EMBL" id="GGU15714.1"/>
    </source>
</evidence>
<evidence type="ECO:0000256" key="2">
    <source>
        <dbReference type="ARBA" id="ARBA00022679"/>
    </source>
</evidence>